<evidence type="ECO:0000313" key="8">
    <source>
        <dbReference type="Proteomes" id="UP000503462"/>
    </source>
</evidence>
<name>A0A6H0XXG2_9PEZI</name>
<evidence type="ECO:0000256" key="5">
    <source>
        <dbReference type="ARBA" id="ARBA00023212"/>
    </source>
</evidence>
<evidence type="ECO:0000256" key="1">
    <source>
        <dbReference type="ARBA" id="ARBA00004245"/>
    </source>
</evidence>
<dbReference type="GO" id="GO:0007052">
    <property type="term" value="P:mitotic spindle organization"/>
    <property type="evidence" value="ECO:0007669"/>
    <property type="project" value="TreeGrafter"/>
</dbReference>
<protein>
    <recommendedName>
        <fullName evidence="3">Dynactin subunit 6</fullName>
    </recommendedName>
</protein>
<organism evidence="7 8">
    <name type="scientific">Peltaster fructicola</name>
    <dbReference type="NCBI Taxonomy" id="286661"/>
    <lineage>
        <taxon>Eukaryota</taxon>
        <taxon>Fungi</taxon>
        <taxon>Dikarya</taxon>
        <taxon>Ascomycota</taxon>
        <taxon>Pezizomycotina</taxon>
        <taxon>Dothideomycetes</taxon>
        <taxon>Dothideomycetes incertae sedis</taxon>
        <taxon>Peltaster</taxon>
    </lineage>
</organism>
<dbReference type="GO" id="GO:0070840">
    <property type="term" value="F:dynein complex binding"/>
    <property type="evidence" value="ECO:0007669"/>
    <property type="project" value="TreeGrafter"/>
</dbReference>
<dbReference type="OrthoDB" id="2355at2759"/>
<dbReference type="AlphaFoldDB" id="A0A6H0XXG2"/>
<dbReference type="InterPro" id="IPR027777">
    <property type="entry name" value="DCTN6"/>
</dbReference>
<dbReference type="PANTHER" id="PTHR13072">
    <property type="entry name" value="DYNACTIN 6"/>
    <property type="match status" value="1"/>
</dbReference>
<dbReference type="SUPFAM" id="SSF51161">
    <property type="entry name" value="Trimeric LpxA-like enzymes"/>
    <property type="match status" value="1"/>
</dbReference>
<proteinExistence type="inferred from homology"/>
<evidence type="ECO:0000256" key="2">
    <source>
        <dbReference type="ARBA" id="ARBA00007719"/>
    </source>
</evidence>
<dbReference type="Proteomes" id="UP000503462">
    <property type="component" value="Chromosome 3"/>
</dbReference>
<dbReference type="GO" id="GO:0005869">
    <property type="term" value="C:dynactin complex"/>
    <property type="evidence" value="ECO:0007669"/>
    <property type="project" value="InterPro"/>
</dbReference>
<keyword evidence="4" id="KW-0963">Cytoplasm</keyword>
<comment type="function">
    <text evidence="6">Part of the dynactin complex that activates the molecular motor dynein for ultra-processive transport along microtubules.</text>
</comment>
<gene>
    <name evidence="7" type="ORF">AMS68_004979</name>
</gene>
<keyword evidence="5" id="KW-0206">Cytoskeleton</keyword>
<evidence type="ECO:0000256" key="3">
    <source>
        <dbReference type="ARBA" id="ARBA00016573"/>
    </source>
</evidence>
<dbReference type="Gene3D" id="2.160.10.10">
    <property type="entry name" value="Hexapeptide repeat proteins"/>
    <property type="match status" value="1"/>
</dbReference>
<evidence type="ECO:0000256" key="4">
    <source>
        <dbReference type="ARBA" id="ARBA00022490"/>
    </source>
</evidence>
<evidence type="ECO:0000256" key="6">
    <source>
        <dbReference type="ARBA" id="ARBA00034687"/>
    </source>
</evidence>
<reference evidence="7 8" key="1">
    <citation type="journal article" date="2016" name="Sci. Rep.">
        <title>Peltaster fructicola genome reveals evolution from an invasive phytopathogen to an ectophytic parasite.</title>
        <authorList>
            <person name="Xu C."/>
            <person name="Chen H."/>
            <person name="Gleason M.L."/>
            <person name="Xu J.R."/>
            <person name="Liu H."/>
            <person name="Zhang R."/>
            <person name="Sun G."/>
        </authorList>
    </citation>
    <scope>NUCLEOTIDE SEQUENCE [LARGE SCALE GENOMIC DNA]</scope>
    <source>
        <strain evidence="7 8">LNHT1506</strain>
    </source>
</reference>
<keyword evidence="8" id="KW-1185">Reference proteome</keyword>
<comment type="similarity">
    <text evidence="2">Belongs to the dynactin subunits 5/6 family. Dynactin subunit 6 subfamily.</text>
</comment>
<dbReference type="EMBL" id="CP051141">
    <property type="protein sequence ID" value="QIW99461.1"/>
    <property type="molecule type" value="Genomic_DNA"/>
</dbReference>
<sequence length="196" mass="20994">MSVSSQQRQSTTVLSTQTVKPPCKIHATATISDRAIITGTHQVEIGENSVLHPYAKIRAEGGRVIIGAYCTIAEAAVVGTSEEHEGDVVINDYVVIDSGAQVEAASVGYSSEVGIQAVVGHEAIIGKYCKIAPKWCLKPGQTLEDYTVIYGDNLVRKDASAASNASYRDARLTGQERHVEVLRRKIPNGAVKFSNP</sequence>
<dbReference type="InterPro" id="IPR011004">
    <property type="entry name" value="Trimer_LpxA-like_sf"/>
</dbReference>
<evidence type="ECO:0000313" key="7">
    <source>
        <dbReference type="EMBL" id="QIW99461.1"/>
    </source>
</evidence>
<comment type="subcellular location">
    <subcellularLocation>
        <location evidence="1">Cytoplasm</location>
        <location evidence="1">Cytoskeleton</location>
    </subcellularLocation>
</comment>
<dbReference type="PANTHER" id="PTHR13072:SF0">
    <property type="entry name" value="DYNACTIN SUBUNIT 6"/>
    <property type="match status" value="1"/>
</dbReference>
<accession>A0A6H0XXG2</accession>